<dbReference type="InterPro" id="IPR025659">
    <property type="entry name" value="Tubby-like_C"/>
</dbReference>
<comment type="similarity">
    <text evidence="1">Belongs to the LOR family.</text>
</comment>
<dbReference type="PANTHER" id="PTHR31087">
    <property type="match status" value="1"/>
</dbReference>
<sequence>MVVMAQPSYAPVFVPVSVIGPQFILPYQLEIIVDTYSSGNLVITDTNHKIMLKVKPYSTSFHRQLLLLDAVDRPIVMLREKNMSGHDGWNVFRGDSKADSDMIFSTKTPHMIQFKTKMHEMQPMDNVKFSEDKFMVTIYPNVDYAFVVTLIAIVYAMKSSDTKDVVAGQVVGGVAQDVVSAVIS</sequence>
<evidence type="ECO:0000313" key="3">
    <source>
        <dbReference type="Proteomes" id="UP000243975"/>
    </source>
</evidence>
<organism evidence="2 3">
    <name type="scientific">Cynara cardunculus var. scolymus</name>
    <name type="common">Globe artichoke</name>
    <name type="synonym">Cynara scolymus</name>
    <dbReference type="NCBI Taxonomy" id="59895"/>
    <lineage>
        <taxon>Eukaryota</taxon>
        <taxon>Viridiplantae</taxon>
        <taxon>Streptophyta</taxon>
        <taxon>Embryophyta</taxon>
        <taxon>Tracheophyta</taxon>
        <taxon>Spermatophyta</taxon>
        <taxon>Magnoliopsida</taxon>
        <taxon>eudicotyledons</taxon>
        <taxon>Gunneridae</taxon>
        <taxon>Pentapetalae</taxon>
        <taxon>asterids</taxon>
        <taxon>campanulids</taxon>
        <taxon>Asterales</taxon>
        <taxon>Asteraceae</taxon>
        <taxon>Carduoideae</taxon>
        <taxon>Cardueae</taxon>
        <taxon>Carduinae</taxon>
        <taxon>Cynara</taxon>
    </lineage>
</organism>
<proteinExistence type="inferred from homology"/>
<accession>A0A124SI09</accession>
<dbReference type="STRING" id="59895.A0A124SI09"/>
<dbReference type="InterPro" id="IPR007612">
    <property type="entry name" value="LOR"/>
</dbReference>
<reference evidence="2 3" key="1">
    <citation type="journal article" date="2016" name="Sci. Rep.">
        <title>The genome sequence of the outbreeding globe artichoke constructed de novo incorporating a phase-aware low-pass sequencing strategy of F1 progeny.</title>
        <authorList>
            <person name="Scaglione D."/>
            <person name="Reyes-Chin-Wo S."/>
            <person name="Acquadro A."/>
            <person name="Froenicke L."/>
            <person name="Portis E."/>
            <person name="Beitel C."/>
            <person name="Tirone M."/>
            <person name="Mauro R."/>
            <person name="Lo Monaco A."/>
            <person name="Mauromicale G."/>
            <person name="Faccioli P."/>
            <person name="Cattivelli L."/>
            <person name="Rieseberg L."/>
            <person name="Michelmore R."/>
            <person name="Lanteri S."/>
        </authorList>
    </citation>
    <scope>NUCLEOTIDE SEQUENCE [LARGE SCALE GENOMIC DNA]</scope>
    <source>
        <strain evidence="2">2C</strain>
    </source>
</reference>
<dbReference type="SUPFAM" id="SSF54518">
    <property type="entry name" value="Tubby C-terminal domain-like"/>
    <property type="match status" value="1"/>
</dbReference>
<gene>
    <name evidence="2" type="ORF">Ccrd_010369</name>
</gene>
<comment type="caution">
    <text evidence="2">The sequence shown here is derived from an EMBL/GenBank/DDBJ whole genome shotgun (WGS) entry which is preliminary data.</text>
</comment>
<evidence type="ECO:0000313" key="2">
    <source>
        <dbReference type="EMBL" id="KVI11223.1"/>
    </source>
</evidence>
<dbReference type="Gene3D" id="2.40.160.200">
    <property type="entry name" value="LURP1-related"/>
    <property type="match status" value="2"/>
</dbReference>
<dbReference type="PANTHER" id="PTHR31087:SF122">
    <property type="entry name" value="TUBBY-LIKE PROTEIN"/>
    <property type="match status" value="1"/>
</dbReference>
<evidence type="ECO:0000256" key="1">
    <source>
        <dbReference type="ARBA" id="ARBA00005437"/>
    </source>
</evidence>
<keyword evidence="3" id="KW-1185">Reference proteome</keyword>
<dbReference type="Pfam" id="PF04525">
    <property type="entry name" value="LOR"/>
    <property type="match status" value="2"/>
</dbReference>
<dbReference type="AlphaFoldDB" id="A0A124SI09"/>
<dbReference type="EMBL" id="LEKV01000772">
    <property type="protein sequence ID" value="KVI11223.1"/>
    <property type="molecule type" value="Genomic_DNA"/>
</dbReference>
<name>A0A124SI09_CYNCS</name>
<protein>
    <submittedName>
        <fullName evidence="2">LURP1-like domain-containing protein</fullName>
    </submittedName>
</protein>
<dbReference type="InterPro" id="IPR038595">
    <property type="entry name" value="LOR_sf"/>
</dbReference>
<dbReference type="Proteomes" id="UP000243975">
    <property type="component" value="Unassembled WGS sequence"/>
</dbReference>
<dbReference type="OMA" id="HEMQPMD"/>
<dbReference type="Gramene" id="KVI11223">
    <property type="protein sequence ID" value="KVI11223"/>
    <property type="gene ID" value="Ccrd_010369"/>
</dbReference>